<feature type="transmembrane region" description="Helical" evidence="1">
    <location>
        <begin position="118"/>
        <end position="138"/>
    </location>
</feature>
<comment type="caution">
    <text evidence="2">The sequence shown here is derived from an EMBL/GenBank/DDBJ whole genome shotgun (WGS) entry which is preliminary data.</text>
</comment>
<keyword evidence="3" id="KW-1185">Reference proteome</keyword>
<gene>
    <name evidence="2" type="ORF">KYD98_08260</name>
</gene>
<proteinExistence type="predicted"/>
<dbReference type="Proteomes" id="UP001519921">
    <property type="component" value="Unassembled WGS sequence"/>
</dbReference>
<keyword evidence="1" id="KW-1133">Transmembrane helix</keyword>
<sequence length="140" mass="16456">MKKKKKNRNNEKLSCEKKVELLKQYSDYKLILNMLNAVVIAVLLNREFVKNEIVKIQDELNQKSSGLYNENLQEIPKKTNIIYVIVSGLFFLIEYGRYEEELKKAKESENYEELKNTWINALSALLVFIAVNMSYTNLEI</sequence>
<evidence type="ECO:0000313" key="2">
    <source>
        <dbReference type="EMBL" id="MBW6410084.1"/>
    </source>
</evidence>
<evidence type="ECO:0000313" key="3">
    <source>
        <dbReference type="Proteomes" id="UP001519921"/>
    </source>
</evidence>
<dbReference type="RefSeq" id="WP_219779144.1">
    <property type="nucleotide sequence ID" value="NZ_JAHXPT010000005.1"/>
</dbReference>
<dbReference type="EMBL" id="JAHXPT010000005">
    <property type="protein sequence ID" value="MBW6410084.1"/>
    <property type="molecule type" value="Genomic_DNA"/>
</dbReference>
<reference evidence="2 3" key="1">
    <citation type="submission" date="2021-07" db="EMBL/GenBank/DDBJ databases">
        <title>Clostridium weizhouense sp. nov., an anaerobic bacterium isolated from activated sludge of Petroleum wastewater.</title>
        <authorList>
            <person name="Li Q."/>
        </authorList>
    </citation>
    <scope>NUCLEOTIDE SEQUENCE [LARGE SCALE GENOMIC DNA]</scope>
    <source>
        <strain evidence="2 3">YB-6</strain>
    </source>
</reference>
<keyword evidence="1" id="KW-0812">Transmembrane</keyword>
<name>A0ABS7AN61_9CLOT</name>
<protein>
    <submittedName>
        <fullName evidence="2">Uncharacterized protein</fullName>
    </submittedName>
</protein>
<evidence type="ECO:0000256" key="1">
    <source>
        <dbReference type="SAM" id="Phobius"/>
    </source>
</evidence>
<keyword evidence="1" id="KW-0472">Membrane</keyword>
<accession>A0ABS7AN61</accession>
<feature type="transmembrane region" description="Helical" evidence="1">
    <location>
        <begin position="81"/>
        <end position="98"/>
    </location>
</feature>
<organism evidence="2 3">
    <name type="scientific">Clostridium weizhouense</name>
    <dbReference type="NCBI Taxonomy" id="2859781"/>
    <lineage>
        <taxon>Bacteria</taxon>
        <taxon>Bacillati</taxon>
        <taxon>Bacillota</taxon>
        <taxon>Clostridia</taxon>
        <taxon>Eubacteriales</taxon>
        <taxon>Clostridiaceae</taxon>
        <taxon>Clostridium</taxon>
    </lineage>
</organism>